<gene>
    <name evidence="15" type="ORF">OOU_Y34scaffold00539g4</name>
</gene>
<evidence type="ECO:0000256" key="6">
    <source>
        <dbReference type="ARBA" id="ARBA00022454"/>
    </source>
</evidence>
<feature type="region of interest" description="Disordered" evidence="14">
    <location>
        <begin position="105"/>
        <end position="141"/>
    </location>
</feature>
<comment type="similarity">
    <text evidence="4">Belongs to the DASH complex SPC19 family.</text>
</comment>
<accession>A0AA97NY04</accession>
<evidence type="ECO:0000256" key="14">
    <source>
        <dbReference type="SAM" id="MobiDB-lite"/>
    </source>
</evidence>
<evidence type="ECO:0000256" key="13">
    <source>
        <dbReference type="SAM" id="Coils"/>
    </source>
</evidence>
<dbReference type="GO" id="GO:0008608">
    <property type="term" value="P:attachment of spindle microtubules to kinetochore"/>
    <property type="evidence" value="ECO:0007669"/>
    <property type="project" value="InterPro"/>
</dbReference>
<sequence>MSGYPSTSQTLQTYGDCVSSLRTSLSFLESSVQTLDSGVADFPRLCNVLKTVRHYELIPATTLSAAEASLRSEIGPFVSLLLDRADGHLDRQARRIETLKARAELQAGRLSSSSRPGGEDEAAARRKPSGSKAGSAAGRRKLQGGAALRAKMVTQRKEALQYAVDRLEREVAQKEKELRLRLVAKTQGRSEFSGDAHKQGKINIRISLGAYRAREEDCSSAGPSLIMGCLRTGGNSRQDHHPPSETDMFLTLPFAHLNPENFSDTARLAGLGSSLEGSYIAAKQSSLRLRWW</sequence>
<evidence type="ECO:0000256" key="2">
    <source>
        <dbReference type="ARBA" id="ARBA00004186"/>
    </source>
</evidence>
<organism evidence="15">
    <name type="scientific">Pyricularia oryzae (strain Y34)</name>
    <name type="common">Rice blast fungus</name>
    <name type="synonym">Magnaporthe oryzae</name>
    <dbReference type="NCBI Taxonomy" id="1143189"/>
    <lineage>
        <taxon>Eukaryota</taxon>
        <taxon>Fungi</taxon>
        <taxon>Dikarya</taxon>
        <taxon>Ascomycota</taxon>
        <taxon>Pezizomycotina</taxon>
        <taxon>Sordariomycetes</taxon>
        <taxon>Sordariomycetidae</taxon>
        <taxon>Magnaporthales</taxon>
        <taxon>Pyriculariaceae</taxon>
        <taxon>Pyricularia</taxon>
    </lineage>
</organism>
<dbReference type="AlphaFoldDB" id="A0AA97NY04"/>
<evidence type="ECO:0000256" key="10">
    <source>
        <dbReference type="ARBA" id="ARBA00023242"/>
    </source>
</evidence>
<evidence type="ECO:0000256" key="7">
    <source>
        <dbReference type="ARBA" id="ARBA00022490"/>
    </source>
</evidence>
<evidence type="ECO:0000256" key="11">
    <source>
        <dbReference type="ARBA" id="ARBA00023328"/>
    </source>
</evidence>
<keyword evidence="9" id="KW-0206">Cytoskeleton</keyword>
<dbReference type="PANTHER" id="PTHR28262">
    <property type="entry name" value="DASH COMPLEX SUBUNIT SPC19"/>
    <property type="match status" value="1"/>
</dbReference>
<dbReference type="GO" id="GO:0005876">
    <property type="term" value="C:spindle microtubule"/>
    <property type="evidence" value="ECO:0007669"/>
    <property type="project" value="InterPro"/>
</dbReference>
<dbReference type="Pfam" id="PF08287">
    <property type="entry name" value="DASH_Spc19"/>
    <property type="match status" value="1"/>
</dbReference>
<evidence type="ECO:0000256" key="3">
    <source>
        <dbReference type="ARBA" id="ARBA00004629"/>
    </source>
</evidence>
<reference evidence="15" key="1">
    <citation type="journal article" date="2012" name="PLoS Genet.">
        <title>Comparative analysis of the genomes of two field isolates of the rice blast fungus Magnaporthe oryzae.</title>
        <authorList>
            <person name="Xue M."/>
            <person name="Yang J."/>
            <person name="Li Z."/>
            <person name="Hu S."/>
            <person name="Yao N."/>
            <person name="Dean R.A."/>
            <person name="Zhao W."/>
            <person name="Shen M."/>
            <person name="Zhang H."/>
            <person name="Li C."/>
            <person name="Liu L."/>
            <person name="Cao L."/>
            <person name="Xu X."/>
            <person name="Xing Y."/>
            <person name="Hsiang T."/>
            <person name="Zhang Z."/>
            <person name="Xu J.R."/>
            <person name="Peng Y.L."/>
        </authorList>
    </citation>
    <scope>NUCLEOTIDE SEQUENCE</scope>
    <source>
        <strain evidence="15">Y34</strain>
    </source>
</reference>
<keyword evidence="11" id="KW-0137">Centromere</keyword>
<evidence type="ECO:0000256" key="8">
    <source>
        <dbReference type="ARBA" id="ARBA00022838"/>
    </source>
</evidence>
<evidence type="ECO:0000313" key="15">
    <source>
        <dbReference type="EMBL" id="ELQ38480.1"/>
    </source>
</evidence>
<evidence type="ECO:0000256" key="4">
    <source>
        <dbReference type="ARBA" id="ARBA00008952"/>
    </source>
</evidence>
<dbReference type="Proteomes" id="UP000011086">
    <property type="component" value="Unassembled WGS sequence"/>
</dbReference>
<keyword evidence="7" id="KW-0963">Cytoplasm</keyword>
<dbReference type="PANTHER" id="PTHR28262:SF1">
    <property type="entry name" value="DASH COMPLEX SUBUNIT SPC19"/>
    <property type="match status" value="1"/>
</dbReference>
<dbReference type="GO" id="GO:0042729">
    <property type="term" value="C:DASH complex"/>
    <property type="evidence" value="ECO:0007669"/>
    <property type="project" value="InterPro"/>
</dbReference>
<dbReference type="EMBL" id="JH793017">
    <property type="protein sequence ID" value="ELQ38480.1"/>
    <property type="molecule type" value="Genomic_DNA"/>
</dbReference>
<keyword evidence="13" id="KW-0175">Coiled coil</keyword>
<proteinExistence type="inferred from homology"/>
<comment type="subcellular location">
    <subcellularLocation>
        <location evidence="3">Chromosome</location>
        <location evidence="3">Centromere</location>
        <location evidence="3">Kinetochore</location>
    </subcellularLocation>
    <subcellularLocation>
        <location evidence="2">Cytoplasm</location>
        <location evidence="2">Cytoskeleton</location>
        <location evidence="2">Spindle</location>
    </subcellularLocation>
    <subcellularLocation>
        <location evidence="1">Nucleus</location>
    </subcellularLocation>
</comment>
<dbReference type="InterPro" id="IPR013251">
    <property type="entry name" value="DASH_Spc19"/>
</dbReference>
<evidence type="ECO:0000256" key="1">
    <source>
        <dbReference type="ARBA" id="ARBA00004123"/>
    </source>
</evidence>
<keyword evidence="8" id="KW-0995">Kinetochore</keyword>
<evidence type="ECO:0000256" key="9">
    <source>
        <dbReference type="ARBA" id="ARBA00023212"/>
    </source>
</evidence>
<protein>
    <recommendedName>
        <fullName evidence="5">DASH complex subunit SPC19</fullName>
    </recommendedName>
    <alternativeName>
        <fullName evidence="12">Outer kinetochore protein SPC19</fullName>
    </alternativeName>
</protein>
<feature type="coiled-coil region" evidence="13">
    <location>
        <begin position="150"/>
        <end position="177"/>
    </location>
</feature>
<keyword evidence="6" id="KW-0158">Chromosome</keyword>
<name>A0AA97NY04_PYRO3</name>
<evidence type="ECO:0000256" key="12">
    <source>
        <dbReference type="ARBA" id="ARBA00032583"/>
    </source>
</evidence>
<keyword evidence="10" id="KW-0539">Nucleus</keyword>
<evidence type="ECO:0000256" key="5">
    <source>
        <dbReference type="ARBA" id="ARBA00016329"/>
    </source>
</evidence>